<dbReference type="GO" id="GO:0008726">
    <property type="term" value="F:alkanesulfonate monooxygenase activity"/>
    <property type="evidence" value="ECO:0007669"/>
    <property type="project" value="TreeGrafter"/>
</dbReference>
<dbReference type="AlphaFoldDB" id="A0A932GNT3"/>
<dbReference type="InterPro" id="IPR050172">
    <property type="entry name" value="SsuD_RutA_monooxygenase"/>
</dbReference>
<dbReference type="NCBIfam" id="TIGR03619">
    <property type="entry name" value="F420_Rv2161c"/>
    <property type="match status" value="1"/>
</dbReference>
<reference evidence="6" key="1">
    <citation type="submission" date="2020-07" db="EMBL/GenBank/DDBJ databases">
        <title>Huge and variable diversity of episymbiotic CPR bacteria and DPANN archaea in groundwater ecosystems.</title>
        <authorList>
            <person name="He C.Y."/>
            <person name="Keren R."/>
            <person name="Whittaker M."/>
            <person name="Farag I.F."/>
            <person name="Doudna J."/>
            <person name="Cate J.H.D."/>
            <person name="Banfield J.F."/>
        </authorList>
    </citation>
    <scope>NUCLEOTIDE SEQUENCE</scope>
    <source>
        <strain evidence="6">NC_groundwater_717_Ag_S-0.2um_59_8</strain>
    </source>
</reference>
<dbReference type="PANTHER" id="PTHR42847:SF4">
    <property type="entry name" value="ALKANESULFONATE MONOOXYGENASE-RELATED"/>
    <property type="match status" value="1"/>
</dbReference>
<evidence type="ECO:0000256" key="1">
    <source>
        <dbReference type="ARBA" id="ARBA00022630"/>
    </source>
</evidence>
<evidence type="ECO:0000313" key="7">
    <source>
        <dbReference type="Proteomes" id="UP000741360"/>
    </source>
</evidence>
<dbReference type="Proteomes" id="UP000741360">
    <property type="component" value="Unassembled WGS sequence"/>
</dbReference>
<gene>
    <name evidence="6" type="ORF">HYY65_04840</name>
</gene>
<keyword evidence="1" id="KW-0285">Flavoprotein</keyword>
<organism evidence="6 7">
    <name type="scientific">Tectimicrobiota bacterium</name>
    <dbReference type="NCBI Taxonomy" id="2528274"/>
    <lineage>
        <taxon>Bacteria</taxon>
        <taxon>Pseudomonadati</taxon>
        <taxon>Nitrospinota/Tectimicrobiota group</taxon>
        <taxon>Candidatus Tectimicrobiota</taxon>
    </lineage>
</organism>
<dbReference type="InterPro" id="IPR011251">
    <property type="entry name" value="Luciferase-like_dom"/>
</dbReference>
<protein>
    <submittedName>
        <fullName evidence="6">LLM class flavin-dependent oxidoreductase</fullName>
    </submittedName>
</protein>
<feature type="domain" description="Luciferase-like" evidence="5">
    <location>
        <begin position="20"/>
        <end position="246"/>
    </location>
</feature>
<name>A0A932GNT3_UNCTE</name>
<accession>A0A932GNT3</accession>
<evidence type="ECO:0000256" key="3">
    <source>
        <dbReference type="ARBA" id="ARBA00023002"/>
    </source>
</evidence>
<evidence type="ECO:0000256" key="4">
    <source>
        <dbReference type="ARBA" id="ARBA00023033"/>
    </source>
</evidence>
<keyword evidence="3" id="KW-0560">Oxidoreductase</keyword>
<dbReference type="GO" id="GO:0046306">
    <property type="term" value="P:alkanesulfonate catabolic process"/>
    <property type="evidence" value="ECO:0007669"/>
    <property type="project" value="TreeGrafter"/>
</dbReference>
<dbReference type="Pfam" id="PF00296">
    <property type="entry name" value="Bac_luciferase"/>
    <property type="match status" value="1"/>
</dbReference>
<dbReference type="InterPro" id="IPR019921">
    <property type="entry name" value="Lucif-like_OxRdtase_Rv2161c"/>
</dbReference>
<dbReference type="InterPro" id="IPR036661">
    <property type="entry name" value="Luciferase-like_sf"/>
</dbReference>
<proteinExistence type="predicted"/>
<keyword evidence="2" id="KW-0288">FMN</keyword>
<comment type="caution">
    <text evidence="6">The sequence shown here is derived from an EMBL/GenBank/DDBJ whole genome shotgun (WGS) entry which is preliminary data.</text>
</comment>
<sequence length="307" mass="34112">MQFGISIPQIFFDRPCVDTAKLQGFLRRAEELGFHSAWTQEQILGRGASCLEPISLLSYAAAVTRTLRLGVSVLITPVRSPVQLAKSLATLDQLSDGRLIAGVGIGASTQQYPAFGISAERRVRRFSEGLKLMKLLWTEERVTFDSEFWKLDNAQMNPKPVQKPHPPLWFGGAHPAALKRAVELGDGWMGAGSSSTDGFVERVPQVRGFLAEAKRDLSTFAIAKRVYLAVDSNKTRAIERLREWSQWHYGKADLVDHVAIWGDPQEIIAELRKIRAAGAELILLNPVFDAMDHMEILAREIVPALRG</sequence>
<dbReference type="Gene3D" id="3.20.20.30">
    <property type="entry name" value="Luciferase-like domain"/>
    <property type="match status" value="1"/>
</dbReference>
<evidence type="ECO:0000256" key="2">
    <source>
        <dbReference type="ARBA" id="ARBA00022643"/>
    </source>
</evidence>
<dbReference type="EMBL" id="JACPSX010000090">
    <property type="protein sequence ID" value="MBI3014384.1"/>
    <property type="molecule type" value="Genomic_DNA"/>
</dbReference>
<keyword evidence="4" id="KW-0503">Monooxygenase</keyword>
<dbReference type="PANTHER" id="PTHR42847">
    <property type="entry name" value="ALKANESULFONATE MONOOXYGENASE"/>
    <property type="match status" value="1"/>
</dbReference>
<evidence type="ECO:0000259" key="5">
    <source>
        <dbReference type="Pfam" id="PF00296"/>
    </source>
</evidence>
<dbReference type="SUPFAM" id="SSF51679">
    <property type="entry name" value="Bacterial luciferase-like"/>
    <property type="match status" value="1"/>
</dbReference>
<evidence type="ECO:0000313" key="6">
    <source>
        <dbReference type="EMBL" id="MBI3014384.1"/>
    </source>
</evidence>